<evidence type="ECO:0000259" key="19">
    <source>
        <dbReference type="PROSITE" id="PS51194"/>
    </source>
</evidence>
<dbReference type="PANTHER" id="PTHR14950">
    <property type="entry name" value="DICER-RELATED"/>
    <property type="match status" value="1"/>
</dbReference>
<dbReference type="InterPro" id="IPR001650">
    <property type="entry name" value="Helicase_C-like"/>
</dbReference>
<feature type="domain" description="RNase III" evidence="17">
    <location>
        <begin position="946"/>
        <end position="1079"/>
    </location>
</feature>
<keyword evidence="4" id="KW-0479">Metal-binding</keyword>
<dbReference type="GO" id="GO:0030422">
    <property type="term" value="P:siRNA processing"/>
    <property type="evidence" value="ECO:0007669"/>
    <property type="project" value="TreeGrafter"/>
</dbReference>
<evidence type="ECO:0000256" key="15">
    <source>
        <dbReference type="PROSITE-ProRule" id="PRU00657"/>
    </source>
</evidence>
<comment type="function">
    <text evidence="14">Dicer-like endonuclease involved in cleaving double-stranded RNA in the RNA interference (RNAi) pathway. Produces 21 to 25 bp dsRNAs (siRNAs) which target the selective destruction of homologous RNAs leading to sequence-specific suppression of gene expression, called post-transcriptional gene silencing (PTGS). Part of a broad host defense response against viral infection and transposons.</text>
</comment>
<evidence type="ECO:0000259" key="17">
    <source>
        <dbReference type="PROSITE" id="PS50142"/>
    </source>
</evidence>
<dbReference type="InterPro" id="IPR000999">
    <property type="entry name" value="RNase_III_dom"/>
</dbReference>
<feature type="domain" description="Dicer dsRNA-binding fold" evidence="20">
    <location>
        <begin position="576"/>
        <end position="670"/>
    </location>
</feature>
<dbReference type="PROSITE" id="PS51192">
    <property type="entry name" value="HELICASE_ATP_BIND_1"/>
    <property type="match status" value="1"/>
</dbReference>
<dbReference type="GO" id="GO:0005524">
    <property type="term" value="F:ATP binding"/>
    <property type="evidence" value="ECO:0007669"/>
    <property type="project" value="UniProtKB-KW"/>
</dbReference>
<keyword evidence="8" id="KW-0347">Helicase</keyword>
<dbReference type="InterPro" id="IPR014001">
    <property type="entry name" value="Helicase_ATP-bd"/>
</dbReference>
<dbReference type="InterPro" id="IPR036389">
    <property type="entry name" value="RNase_III_sf"/>
</dbReference>
<reference evidence="21 22" key="1">
    <citation type="submission" date="2020-01" db="EMBL/GenBank/DDBJ databases">
        <authorList>
            <consortium name="DOE Joint Genome Institute"/>
            <person name="Haridas S."/>
            <person name="Albert R."/>
            <person name="Binder M."/>
            <person name="Bloem J."/>
            <person name="Labutti K."/>
            <person name="Salamov A."/>
            <person name="Andreopoulos B."/>
            <person name="Baker S.E."/>
            <person name="Barry K."/>
            <person name="Bills G."/>
            <person name="Bluhm B.H."/>
            <person name="Cannon C."/>
            <person name="Castanera R."/>
            <person name="Culley D.E."/>
            <person name="Daum C."/>
            <person name="Ezra D."/>
            <person name="Gonzalez J.B."/>
            <person name="Henrissat B."/>
            <person name="Kuo A."/>
            <person name="Liang C."/>
            <person name="Lipzen A."/>
            <person name="Lutzoni F."/>
            <person name="Magnuson J."/>
            <person name="Mondo S."/>
            <person name="Nolan M."/>
            <person name="Ohm R."/>
            <person name="Pangilinan J."/>
            <person name="Park H.-J.H."/>
            <person name="Ramirez L."/>
            <person name="Alfaro M."/>
            <person name="Sun H."/>
            <person name="Tritt A."/>
            <person name="Yoshinaga Y."/>
            <person name="Zwiers L.-H.L."/>
            <person name="Turgeon B.G."/>
            <person name="Goodwin S.B."/>
            <person name="Spatafora J.W."/>
            <person name="Crous P.W."/>
            <person name="Grigoriev I.V."/>
        </authorList>
    </citation>
    <scope>NUCLEOTIDE SEQUENCE [LARGE SCALE GENOMIC DNA]</scope>
    <source>
        <strain evidence="21 22">CBS 611.86</strain>
    </source>
</reference>
<dbReference type="InterPro" id="IPR005034">
    <property type="entry name" value="Dicer_dimerisation"/>
</dbReference>
<dbReference type="GO" id="GO:0003723">
    <property type="term" value="F:RNA binding"/>
    <property type="evidence" value="ECO:0007669"/>
    <property type="project" value="UniProtKB-UniRule"/>
</dbReference>
<dbReference type="GO" id="GO:0046872">
    <property type="term" value="F:metal ion binding"/>
    <property type="evidence" value="ECO:0007669"/>
    <property type="project" value="UniProtKB-KW"/>
</dbReference>
<keyword evidence="3" id="KW-0930">Antiviral protein</keyword>
<evidence type="ECO:0000256" key="14">
    <source>
        <dbReference type="ARBA" id="ARBA00025403"/>
    </source>
</evidence>
<keyword evidence="12" id="KW-0051">Antiviral defense</keyword>
<dbReference type="Pfam" id="PF00636">
    <property type="entry name" value="Ribonuclease_3"/>
    <property type="match status" value="2"/>
</dbReference>
<evidence type="ECO:0000256" key="2">
    <source>
        <dbReference type="ARBA" id="ARBA00001946"/>
    </source>
</evidence>
<dbReference type="CDD" id="cd18034">
    <property type="entry name" value="DEXHc_dicer"/>
    <property type="match status" value="1"/>
</dbReference>
<dbReference type="EMBL" id="JAADJZ010000008">
    <property type="protein sequence ID" value="KAF2873165.1"/>
    <property type="molecule type" value="Genomic_DNA"/>
</dbReference>
<keyword evidence="7" id="KW-0378">Hydrolase</keyword>
<dbReference type="OrthoDB" id="416741at2759"/>
<dbReference type="CDD" id="cd18802">
    <property type="entry name" value="SF2_C_dicer"/>
    <property type="match status" value="1"/>
</dbReference>
<comment type="caution">
    <text evidence="21">The sequence shown here is derived from an EMBL/GenBank/DDBJ whole genome shotgun (WGS) entry which is preliminary data.</text>
</comment>
<keyword evidence="13" id="KW-0464">Manganese</keyword>
<dbReference type="GO" id="GO:0005634">
    <property type="term" value="C:nucleus"/>
    <property type="evidence" value="ECO:0007669"/>
    <property type="project" value="TreeGrafter"/>
</dbReference>
<dbReference type="Pfam" id="PF00270">
    <property type="entry name" value="DEAD"/>
    <property type="match status" value="1"/>
</dbReference>
<dbReference type="GO" id="GO:0004525">
    <property type="term" value="F:ribonuclease III activity"/>
    <property type="evidence" value="ECO:0007669"/>
    <property type="project" value="InterPro"/>
</dbReference>
<protein>
    <submittedName>
        <fullName evidence="21">Dicer-like protein-like protein 2</fullName>
    </submittedName>
</protein>
<dbReference type="Pfam" id="PF03368">
    <property type="entry name" value="Dicer_dimer"/>
    <property type="match status" value="1"/>
</dbReference>
<evidence type="ECO:0000256" key="9">
    <source>
        <dbReference type="ARBA" id="ARBA00022840"/>
    </source>
</evidence>
<dbReference type="Pfam" id="PF00271">
    <property type="entry name" value="Helicase_C"/>
    <property type="match status" value="1"/>
</dbReference>
<dbReference type="PROSITE" id="PS00517">
    <property type="entry name" value="RNASE_3_1"/>
    <property type="match status" value="1"/>
</dbReference>
<feature type="domain" description="RNase III" evidence="17">
    <location>
        <begin position="1119"/>
        <end position="1295"/>
    </location>
</feature>
<dbReference type="Gene3D" id="3.40.50.300">
    <property type="entry name" value="P-loop containing nucleotide triphosphate hydrolases"/>
    <property type="match status" value="2"/>
</dbReference>
<dbReference type="GO" id="GO:0050688">
    <property type="term" value="P:regulation of defense response to virus"/>
    <property type="evidence" value="ECO:0007669"/>
    <property type="project" value="UniProtKB-KW"/>
</dbReference>
<keyword evidence="22" id="KW-1185">Reference proteome</keyword>
<dbReference type="PROSITE" id="PS51194">
    <property type="entry name" value="HELICASE_CTER"/>
    <property type="match status" value="1"/>
</dbReference>
<dbReference type="Proteomes" id="UP000481861">
    <property type="component" value="Unassembled WGS sequence"/>
</dbReference>
<dbReference type="InterPro" id="IPR011545">
    <property type="entry name" value="DEAD/DEAH_box_helicase_dom"/>
</dbReference>
<dbReference type="SMART" id="SM00490">
    <property type="entry name" value="HELICc"/>
    <property type="match status" value="1"/>
</dbReference>
<dbReference type="GO" id="GO:0004386">
    <property type="term" value="F:helicase activity"/>
    <property type="evidence" value="ECO:0007669"/>
    <property type="project" value="UniProtKB-KW"/>
</dbReference>
<comment type="cofactor">
    <cofactor evidence="2">
        <name>Mg(2+)</name>
        <dbReference type="ChEBI" id="CHEBI:18420"/>
    </cofactor>
</comment>
<name>A0A7C8MRE3_9PLEO</name>
<dbReference type="InterPro" id="IPR038248">
    <property type="entry name" value="Dicer_dimer_sf"/>
</dbReference>
<dbReference type="GO" id="GO:0005737">
    <property type="term" value="C:cytoplasm"/>
    <property type="evidence" value="ECO:0007669"/>
    <property type="project" value="TreeGrafter"/>
</dbReference>
<dbReference type="Gene3D" id="3.30.160.380">
    <property type="entry name" value="Dicer dimerisation domain"/>
    <property type="match status" value="1"/>
</dbReference>
<dbReference type="PROSITE" id="PS51327">
    <property type="entry name" value="DICER_DSRBF"/>
    <property type="match status" value="1"/>
</dbReference>
<dbReference type="PROSITE" id="PS50142">
    <property type="entry name" value="RNASE_3_2"/>
    <property type="match status" value="2"/>
</dbReference>
<dbReference type="SMART" id="SM00487">
    <property type="entry name" value="DEXDc"/>
    <property type="match status" value="1"/>
</dbReference>
<evidence type="ECO:0000256" key="13">
    <source>
        <dbReference type="ARBA" id="ARBA00023211"/>
    </source>
</evidence>
<evidence type="ECO:0000256" key="7">
    <source>
        <dbReference type="ARBA" id="ARBA00022801"/>
    </source>
</evidence>
<evidence type="ECO:0000259" key="18">
    <source>
        <dbReference type="PROSITE" id="PS51192"/>
    </source>
</evidence>
<keyword evidence="5" id="KW-0677">Repeat</keyword>
<evidence type="ECO:0000259" key="20">
    <source>
        <dbReference type="PROSITE" id="PS51327"/>
    </source>
</evidence>
<dbReference type="SUPFAM" id="SSF52540">
    <property type="entry name" value="P-loop containing nucleoside triphosphate hydrolases"/>
    <property type="match status" value="1"/>
</dbReference>
<dbReference type="InterPro" id="IPR027417">
    <property type="entry name" value="P-loop_NTPase"/>
</dbReference>
<keyword evidence="11 15" id="KW-0694">RNA-binding</keyword>
<keyword evidence="6" id="KW-0547">Nucleotide-binding</keyword>
<accession>A0A7C8MRE3</accession>
<dbReference type="GO" id="GO:0051607">
    <property type="term" value="P:defense response to virus"/>
    <property type="evidence" value="ECO:0007669"/>
    <property type="project" value="UniProtKB-KW"/>
</dbReference>
<feature type="region of interest" description="Disordered" evidence="16">
    <location>
        <begin position="1405"/>
        <end position="1424"/>
    </location>
</feature>
<dbReference type="FunFam" id="1.10.1520.10:FF:000032">
    <property type="entry name" value="Dicer-like protein 2"/>
    <property type="match status" value="1"/>
</dbReference>
<proteinExistence type="inferred from homology"/>
<comment type="similarity">
    <text evidence="15">Belongs to the helicase family. Dicer subfamily.</text>
</comment>
<keyword evidence="10" id="KW-0460">Magnesium</keyword>
<evidence type="ECO:0000313" key="22">
    <source>
        <dbReference type="Proteomes" id="UP000481861"/>
    </source>
</evidence>
<dbReference type="SUPFAM" id="SSF69065">
    <property type="entry name" value="RNase III domain-like"/>
    <property type="match status" value="2"/>
</dbReference>
<dbReference type="Gene3D" id="1.10.1520.10">
    <property type="entry name" value="Ribonuclease III domain"/>
    <property type="match status" value="2"/>
</dbReference>
<sequence length="1424" mass="160720">MDSTEDLLVNGAASVKRAKTESFRLRSYQAEMVDESLRANIIVAMDTGSGKTALARTAAELERCKPDQRIWFLAPTVTLCEQQFEVFKTNLPGYGIQMISGRDNVDHWSDQNTWNAVLRNVRIVISTHKVLLDALTHAFVKMSNLALLIFDEAHHCTSNHPANMILRNFYLPLVQDGSKKGVPKILGLSASPVMKARANSIDLLRELEENMNSIARTPKTHRSELIRFVHKPELLRVNYGTIPGFNKQSRLLLAVENAFNNYDITNDPYVKMLLAKRREGHDTSHQLKAVATSQSTYCLDQLKVLVAKAKAMSEELGPSATEWYLHQCISKFDQMVKISDQQLFDWSDQEKQHLLGILKSLGISEEPPDLPISLDHISPKVEKLIEVLIAESGPEFTGIVFIEQRVWVATLAVILSTHPRTKDRFSIGTFIGTSQSTKRKTCIANLVEPRNQEATLDDFRMGKTTLILTTSVLEEGIDISSCHFVACFERPKNLKSFVQRRGRARKQLSKYFIFMPNYTAARAPESWETLEEEMKQAYLDDLRQAKQAEERELEEEEGERNYRVADTGALLTLDDASPHLHHFCALLGSGPYVDTRPQFKFDESPDHRITAEVILPISVDPSVRTAQSSERWKTERMAKKDAAFEAYTALHRASLVNDNLLPSTEASDEIAELQIPDHTPSLVEVSPTFDPWVLLATHKHQDPMAYHRTLLKLKTVGEEPFYMVMMTSCAMPIVPELELYWNETKRYSVETSRLPDAIFTKKQIKTMQTVTRKIMFSIYGGRMEEERYDFLWLLVPSNPPEHIWDSARLCEWVAAVDGSQQASSLIQQGSLKVQDWGLVSPAVDQRKYIITSVKTSATGWAPTGKVDAQLQVIRVPKRRDFLHQIVDSNPENPIYTRSEWVDASDCIVGKLPASYCIFALLVPSILHRYEVFMIAEALRTTQVKAVSFDSTHLSLLVRALTSSNTDEAHDYQRLEFLGDCILKFIASLHVMASKLTWPEHYLTEKKGRIVSNGYLARATMAAGLEKYIITTRFTGAKWSPRYAGNVLMQPIKEEKKMRSSKLLADVIESLIGASYTVGGFPKAFTCVQTLLPLENWTPIPEANDILLGAVLDGIEVQNLATLEALIGYKFNKTMLLLEALTHPSYHGPNVTSSYQRLEFLGDAVLDYIISKRLYAHLPDLSHQKMHAIRTAMVNGPFLAFRMFEMTVEEEKIDPSTLQPETFHRCLWQFLRHGSHQLIEAREVAVKQHQEAREKILDALGNDTRFPWHLISLTDAPKFLSDIVESVIGAIYVDSHGSISTCEAFIRHLGILDCFERILANDVDCLHPKERLGILAVDKRVQYVQITDDAQSGNGNTAHMAKCQVKVDGQDVGGPVEGLKRLNAETIAAWKATRIIEGLEDVEMSSEEEWQDADEHGGVQINDTS</sequence>
<dbReference type="CDD" id="cd00593">
    <property type="entry name" value="RIBOc"/>
    <property type="match status" value="2"/>
</dbReference>
<evidence type="ECO:0000256" key="8">
    <source>
        <dbReference type="ARBA" id="ARBA00022806"/>
    </source>
</evidence>
<feature type="domain" description="Helicase ATP-binding" evidence="18">
    <location>
        <begin position="32"/>
        <end position="210"/>
    </location>
</feature>
<evidence type="ECO:0000256" key="10">
    <source>
        <dbReference type="ARBA" id="ARBA00022842"/>
    </source>
</evidence>
<evidence type="ECO:0000256" key="5">
    <source>
        <dbReference type="ARBA" id="ARBA00022737"/>
    </source>
</evidence>
<keyword evidence="9" id="KW-0067">ATP-binding</keyword>
<evidence type="ECO:0000256" key="6">
    <source>
        <dbReference type="ARBA" id="ARBA00022741"/>
    </source>
</evidence>
<dbReference type="SMART" id="SM00535">
    <property type="entry name" value="RIBOc"/>
    <property type="match status" value="2"/>
</dbReference>
<evidence type="ECO:0000313" key="21">
    <source>
        <dbReference type="EMBL" id="KAF2873165.1"/>
    </source>
</evidence>
<evidence type="ECO:0000256" key="11">
    <source>
        <dbReference type="ARBA" id="ARBA00022884"/>
    </source>
</evidence>
<dbReference type="PANTHER" id="PTHR14950:SF37">
    <property type="entry name" value="ENDORIBONUCLEASE DICER"/>
    <property type="match status" value="1"/>
</dbReference>
<evidence type="ECO:0000256" key="4">
    <source>
        <dbReference type="ARBA" id="ARBA00022723"/>
    </source>
</evidence>
<feature type="domain" description="Helicase C-terminal" evidence="19">
    <location>
        <begin position="380"/>
        <end position="554"/>
    </location>
</feature>
<evidence type="ECO:0000256" key="3">
    <source>
        <dbReference type="ARBA" id="ARBA00022721"/>
    </source>
</evidence>
<evidence type="ECO:0000256" key="1">
    <source>
        <dbReference type="ARBA" id="ARBA00001936"/>
    </source>
</evidence>
<evidence type="ECO:0000256" key="12">
    <source>
        <dbReference type="ARBA" id="ARBA00023118"/>
    </source>
</evidence>
<evidence type="ECO:0000256" key="16">
    <source>
        <dbReference type="SAM" id="MobiDB-lite"/>
    </source>
</evidence>
<organism evidence="21 22">
    <name type="scientific">Massariosphaeria phaeospora</name>
    <dbReference type="NCBI Taxonomy" id="100035"/>
    <lineage>
        <taxon>Eukaryota</taxon>
        <taxon>Fungi</taxon>
        <taxon>Dikarya</taxon>
        <taxon>Ascomycota</taxon>
        <taxon>Pezizomycotina</taxon>
        <taxon>Dothideomycetes</taxon>
        <taxon>Pleosporomycetidae</taxon>
        <taxon>Pleosporales</taxon>
        <taxon>Pleosporales incertae sedis</taxon>
        <taxon>Massariosphaeria</taxon>
    </lineage>
</organism>
<comment type="cofactor">
    <cofactor evidence="1">
        <name>Mn(2+)</name>
        <dbReference type="ChEBI" id="CHEBI:29035"/>
    </cofactor>
</comment>
<gene>
    <name evidence="21" type="ORF">BDV95DRAFT_569010</name>
</gene>